<sequence length="118" mass="13184">EKTHWLFDPSKKSPEPISLGCLLWPNISPPLKAPPLLLLLPLRPPILPPLHQTRRPEVPDRRPSLPEVSHLRVREEKRETEDRRPPLSGVPSLLVPSLSPDPPPPPPLDIFSGLVTSP</sequence>
<reference evidence="2" key="2">
    <citation type="journal article" date="2023" name="Plants (Basel)">
        <title>Annotation of the Turnera subulata (Passifloraceae) Draft Genome Reveals the S-Locus Evolved after the Divergence of Turneroideae from Passifloroideae in a Stepwise Manner.</title>
        <authorList>
            <person name="Henning P.M."/>
            <person name="Roalson E.H."/>
            <person name="Mir W."/>
            <person name="McCubbin A.G."/>
            <person name="Shore J.S."/>
        </authorList>
    </citation>
    <scope>NUCLEOTIDE SEQUENCE</scope>
    <source>
        <strain evidence="2">F60SS</strain>
    </source>
</reference>
<keyword evidence="3" id="KW-1185">Reference proteome</keyword>
<feature type="non-terminal residue" evidence="2">
    <location>
        <position position="1"/>
    </location>
</feature>
<gene>
    <name evidence="2" type="ORF">Tsubulata_007935</name>
</gene>
<feature type="region of interest" description="Disordered" evidence="1">
    <location>
        <begin position="48"/>
        <end position="118"/>
    </location>
</feature>
<feature type="compositionally biased region" description="Low complexity" evidence="1">
    <location>
        <begin position="86"/>
        <end position="98"/>
    </location>
</feature>
<dbReference type="Proteomes" id="UP001141552">
    <property type="component" value="Unassembled WGS sequence"/>
</dbReference>
<feature type="compositionally biased region" description="Pro residues" evidence="1">
    <location>
        <begin position="99"/>
        <end position="108"/>
    </location>
</feature>
<comment type="caution">
    <text evidence="2">The sequence shown here is derived from an EMBL/GenBank/DDBJ whole genome shotgun (WGS) entry which is preliminary data.</text>
</comment>
<dbReference type="AlphaFoldDB" id="A0A9Q0G4L4"/>
<protein>
    <submittedName>
        <fullName evidence="2">Uncharacterized protein</fullName>
    </submittedName>
</protein>
<name>A0A9Q0G4L4_9ROSI</name>
<evidence type="ECO:0000313" key="3">
    <source>
        <dbReference type="Proteomes" id="UP001141552"/>
    </source>
</evidence>
<feature type="compositionally biased region" description="Basic and acidic residues" evidence="1">
    <location>
        <begin position="54"/>
        <end position="85"/>
    </location>
</feature>
<reference evidence="2" key="1">
    <citation type="submission" date="2022-02" db="EMBL/GenBank/DDBJ databases">
        <authorList>
            <person name="Henning P.M."/>
            <person name="McCubbin A.G."/>
            <person name="Shore J.S."/>
        </authorList>
    </citation>
    <scope>NUCLEOTIDE SEQUENCE</scope>
    <source>
        <strain evidence="2">F60SS</strain>
        <tissue evidence="2">Leaves</tissue>
    </source>
</reference>
<organism evidence="2 3">
    <name type="scientific">Turnera subulata</name>
    <dbReference type="NCBI Taxonomy" id="218843"/>
    <lineage>
        <taxon>Eukaryota</taxon>
        <taxon>Viridiplantae</taxon>
        <taxon>Streptophyta</taxon>
        <taxon>Embryophyta</taxon>
        <taxon>Tracheophyta</taxon>
        <taxon>Spermatophyta</taxon>
        <taxon>Magnoliopsida</taxon>
        <taxon>eudicotyledons</taxon>
        <taxon>Gunneridae</taxon>
        <taxon>Pentapetalae</taxon>
        <taxon>rosids</taxon>
        <taxon>fabids</taxon>
        <taxon>Malpighiales</taxon>
        <taxon>Passifloraceae</taxon>
        <taxon>Turnera</taxon>
    </lineage>
</organism>
<evidence type="ECO:0000313" key="2">
    <source>
        <dbReference type="EMBL" id="KAJ4842092.1"/>
    </source>
</evidence>
<accession>A0A9Q0G4L4</accession>
<proteinExistence type="predicted"/>
<dbReference type="EMBL" id="JAKUCV010002593">
    <property type="protein sequence ID" value="KAJ4842092.1"/>
    <property type="molecule type" value="Genomic_DNA"/>
</dbReference>
<evidence type="ECO:0000256" key="1">
    <source>
        <dbReference type="SAM" id="MobiDB-lite"/>
    </source>
</evidence>